<dbReference type="Proteomes" id="UP000240493">
    <property type="component" value="Unassembled WGS sequence"/>
</dbReference>
<feature type="compositionally biased region" description="Polar residues" evidence="1">
    <location>
        <begin position="573"/>
        <end position="588"/>
    </location>
</feature>
<feature type="compositionally biased region" description="Polar residues" evidence="1">
    <location>
        <begin position="658"/>
        <end position="667"/>
    </location>
</feature>
<dbReference type="CDD" id="cd00167">
    <property type="entry name" value="SANT"/>
    <property type="match status" value="2"/>
</dbReference>
<dbReference type="InterPro" id="IPR017930">
    <property type="entry name" value="Myb_dom"/>
</dbReference>
<feature type="compositionally biased region" description="Basic and acidic residues" evidence="1">
    <location>
        <begin position="876"/>
        <end position="897"/>
    </location>
</feature>
<feature type="transmembrane region" description="Helical" evidence="2">
    <location>
        <begin position="58"/>
        <end position="79"/>
    </location>
</feature>
<dbReference type="SUPFAM" id="SSF52540">
    <property type="entry name" value="P-loop containing nucleoside triphosphate hydrolases"/>
    <property type="match status" value="1"/>
</dbReference>
<feature type="region of interest" description="Disordered" evidence="1">
    <location>
        <begin position="1405"/>
        <end position="1515"/>
    </location>
</feature>
<dbReference type="SUPFAM" id="SSF46689">
    <property type="entry name" value="Homeodomain-like"/>
    <property type="match status" value="1"/>
</dbReference>
<evidence type="ECO:0000313" key="6">
    <source>
        <dbReference type="Proteomes" id="UP000240493"/>
    </source>
</evidence>
<feature type="region of interest" description="Disordered" evidence="1">
    <location>
        <begin position="1216"/>
        <end position="1239"/>
    </location>
</feature>
<feature type="compositionally biased region" description="Basic residues" evidence="1">
    <location>
        <begin position="929"/>
        <end position="939"/>
    </location>
</feature>
<dbReference type="Pfam" id="PF24913">
    <property type="entry name" value="WHD_AAA_fung"/>
    <property type="match status" value="1"/>
</dbReference>
<feature type="compositionally biased region" description="Basic and acidic residues" evidence="1">
    <location>
        <begin position="831"/>
        <end position="842"/>
    </location>
</feature>
<accession>A0A2T3ZHA0</accession>
<feature type="region of interest" description="Disordered" evidence="1">
    <location>
        <begin position="658"/>
        <end position="1015"/>
    </location>
</feature>
<reference evidence="5 6" key="1">
    <citation type="submission" date="2016-07" db="EMBL/GenBank/DDBJ databases">
        <title>Multiple horizontal gene transfer events from other fungi enriched the ability of initially mycotrophic Trichoderma (Ascomycota) to feed on dead plant biomass.</title>
        <authorList>
            <consortium name="DOE Joint Genome Institute"/>
            <person name="Aerts A."/>
            <person name="Atanasova L."/>
            <person name="Chenthamara K."/>
            <person name="Zhang J."/>
            <person name="Grujic M."/>
            <person name="Henrissat B."/>
            <person name="Kuo A."/>
            <person name="Salamov A."/>
            <person name="Lipzen A."/>
            <person name="Labutti K."/>
            <person name="Barry K."/>
            <person name="Miao Y."/>
            <person name="Rahimi M.J."/>
            <person name="Shen Q."/>
            <person name="Grigoriev I.V."/>
            <person name="Kubicek C.P."/>
            <person name="Druzhinina I.S."/>
        </authorList>
    </citation>
    <scope>NUCLEOTIDE SEQUENCE [LARGE SCALE GENOMIC DNA]</scope>
    <source>
        <strain evidence="5 6">CBS 433.97</strain>
    </source>
</reference>
<feature type="domain" description="Myb-like" evidence="3">
    <location>
        <begin position="1090"/>
        <end position="1139"/>
    </location>
</feature>
<dbReference type="PANTHER" id="PTHR36168">
    <property type="entry name" value="CHROMOSOME 1, WHOLE GENOME SHOTGUN SEQUENCE"/>
    <property type="match status" value="1"/>
</dbReference>
<feature type="compositionally biased region" description="Basic residues" evidence="1">
    <location>
        <begin position="684"/>
        <end position="694"/>
    </location>
</feature>
<keyword evidence="2" id="KW-0472">Membrane</keyword>
<dbReference type="EMBL" id="KZ679258">
    <property type="protein sequence ID" value="PTB44172.1"/>
    <property type="molecule type" value="Genomic_DNA"/>
</dbReference>
<protein>
    <recommendedName>
        <fullName evidence="7">Myb-like domain-containing protein</fullName>
    </recommendedName>
</protein>
<dbReference type="OrthoDB" id="39591at2759"/>
<dbReference type="PANTHER" id="PTHR36168:SF1">
    <property type="entry name" value="ORC1-LIKE AAA ATPASE DOMAIN-CONTAINING PROTEIN"/>
    <property type="match status" value="1"/>
</dbReference>
<dbReference type="InterPro" id="IPR056808">
    <property type="entry name" value="HTH_AAA"/>
</dbReference>
<keyword evidence="2" id="KW-0812">Transmembrane</keyword>
<feature type="region of interest" description="Disordered" evidence="1">
    <location>
        <begin position="1377"/>
        <end position="1396"/>
    </location>
</feature>
<feature type="region of interest" description="Disordered" evidence="1">
    <location>
        <begin position="570"/>
        <end position="644"/>
    </location>
</feature>
<feature type="compositionally biased region" description="Basic and acidic residues" evidence="1">
    <location>
        <begin position="1383"/>
        <end position="1396"/>
    </location>
</feature>
<evidence type="ECO:0008006" key="7">
    <source>
        <dbReference type="Google" id="ProtNLM"/>
    </source>
</evidence>
<feature type="compositionally biased region" description="Acidic residues" evidence="1">
    <location>
        <begin position="729"/>
        <end position="739"/>
    </location>
</feature>
<keyword evidence="2" id="KW-1133">Transmembrane helix</keyword>
<feature type="compositionally biased region" description="Basic residues" evidence="1">
    <location>
        <begin position="974"/>
        <end position="983"/>
    </location>
</feature>
<feature type="domain" description="HTH myb-type" evidence="4">
    <location>
        <begin position="1090"/>
        <end position="1143"/>
    </location>
</feature>
<evidence type="ECO:0000256" key="2">
    <source>
        <dbReference type="SAM" id="Phobius"/>
    </source>
</evidence>
<dbReference type="Pfam" id="PF13921">
    <property type="entry name" value="Myb_DNA-bind_6"/>
    <property type="match status" value="1"/>
</dbReference>
<organism evidence="5 6">
    <name type="scientific">Trichoderma asperellum (strain ATCC 204424 / CBS 433.97 / NBRC 101777)</name>
    <dbReference type="NCBI Taxonomy" id="1042311"/>
    <lineage>
        <taxon>Eukaryota</taxon>
        <taxon>Fungi</taxon>
        <taxon>Dikarya</taxon>
        <taxon>Ascomycota</taxon>
        <taxon>Pezizomycotina</taxon>
        <taxon>Sordariomycetes</taxon>
        <taxon>Hypocreomycetidae</taxon>
        <taxon>Hypocreales</taxon>
        <taxon>Hypocreaceae</taxon>
        <taxon>Trichoderma</taxon>
    </lineage>
</organism>
<evidence type="ECO:0000259" key="4">
    <source>
        <dbReference type="PROSITE" id="PS51294"/>
    </source>
</evidence>
<dbReference type="PROSITE" id="PS50090">
    <property type="entry name" value="MYB_LIKE"/>
    <property type="match status" value="2"/>
</dbReference>
<dbReference type="STRING" id="1042311.A0A2T3ZHA0"/>
<evidence type="ECO:0000313" key="5">
    <source>
        <dbReference type="EMBL" id="PTB44172.1"/>
    </source>
</evidence>
<proteinExistence type="predicted"/>
<evidence type="ECO:0000259" key="3">
    <source>
        <dbReference type="PROSITE" id="PS50090"/>
    </source>
</evidence>
<name>A0A2T3ZHA0_TRIA4</name>
<sequence length="1515" mass="171685">MIRQSGRLIQHIPQSIPSRLGRSSARQVLCRPRFSTQASRRQAGTLLESLLKKMGESAATTFASIFVLAIGFAAAGYIYHKSYKMIVLKKLTRAFEPGDPVLDLATTAKEVPRKIVEEEHWVQRPEQEYVDAIIDGRESGHYYLFMGEKGTGKSSMLIEAMRKTDGDGVAMFEAHADTEIVRIRLGKALDYEFHEDYIGGYFSERGPRETTALLDIERALNKMEKVAMKLRNKRGKPLVLIVNQLHLLRNNEEGRDLIELFQQRAEQWAAANLVTMIFNTDDYWVYERLKLLATRMDVLAVTDLPKSQAINALRKYRMRYFKEIPSHQELEDVYDRIGGRLSFLNRVAKSKDMLNTCEKIKETEKKWFLNQCWILGSEMDDDVMDQQKWAAAAMVLALALVDKEAEMDNTYDPVVGHLLPTFPFHIAQELMTRADFIRDLDSLNLFTVTSQADVRASSVPMHLAFKEICSEPRFRKHLEDTIQRISDIESLGRTRELVAKDLVLGGEYDIETSRKGITRRSNYKLMDRTKQMLIARRSFVFSPPSTTGLMPANARWPDFQLASRLRYFMGSSAPESTPSQITSSPQLNETRREESPSAQDNDQEAESHTRSAAMAEIDNEPIEEMGDVDDYEHEGDDTGVDVDFGDLEMFDSNASQLPFLSQEPQSLKTEEPVFPTPSESTKRDKTKKKKKKKSPLQTDEIAGDKPAEADLDVPRATLASEESIRGPDTVEDATTDMDALDLTPIPSTQKKKKRKTTESADGKRHKKRKGLEDGDTNTIQQTQDETENPDTRDAATSFLYSDKNASSQLLGVAAEDGQMSPSIALARRRSQTGEEARSRENSVPRAQVAPMAPMAIDTSAQEPAPEEASRSQEVTTENHRDDRDVEDLAREAWREHVNSQSGNATAANKIEPASQDSAEAEEQPDATPRRRSARTKKPKPTLPAQALESTETPAKKSRRILEELPSPSANTPKPRARAKRATQKPRQPTEQTSEDDFENAESEKPARRATNLEGYTQGRFTDAEFDGINRAIEAFRNEYGLTQVQINEMIQAPGGTTAGSDHARLWYRLFEACPDRKRQKVINVARKKFHNFVARGKWTPEQDAELSALINVNGTAWSKIAAIINRHPEDVRDRYRNYIVCGSNQRRDVWNEDEEARLTEYVKEAMEVIDELRRDSPQTALLRKSYEELIDWQNISEKMERTRSRLQCITKWKSMQNRISGKKKERKNPEAKKQSHVQPEVVISDEDISSQLDQARQQMMSMREEDQYRLVLAIQGASVLSDDQIPWAKLLDKKFRNQWSRGTQILLWDRLKQTVPDWEAISVLDVAQYIINEYNRTGSLPEVTGSGYDDDEREKELLGYTRSRGKPTAVVKSAEFVEDSGAEDEHRDNGQQNQDDKLEITIDPALMGEPPLSPPSATPKQKKATQKKPRAKKSKKVSLSQDPIEDSEPILPPNTVDEGEESNLDEAQLRKSKTPSKFKSVNTTHEENGVAASQEEPYSDSIMDDMEDLPARILA</sequence>
<keyword evidence="6" id="KW-1185">Reference proteome</keyword>
<feature type="compositionally biased region" description="Basic residues" evidence="1">
    <location>
        <begin position="1420"/>
        <end position="1436"/>
    </location>
</feature>
<dbReference type="SMART" id="SM00717">
    <property type="entry name" value="SANT"/>
    <property type="match status" value="2"/>
</dbReference>
<gene>
    <name evidence="5" type="ORF">M441DRAFT_133153</name>
</gene>
<dbReference type="InterPro" id="IPR009057">
    <property type="entry name" value="Homeodomain-like_sf"/>
</dbReference>
<dbReference type="InterPro" id="IPR001005">
    <property type="entry name" value="SANT/Myb"/>
</dbReference>
<dbReference type="PROSITE" id="PS51294">
    <property type="entry name" value="HTH_MYB"/>
    <property type="match status" value="1"/>
</dbReference>
<feature type="compositionally biased region" description="Acidic residues" evidence="1">
    <location>
        <begin position="617"/>
        <end position="644"/>
    </location>
</feature>
<dbReference type="InterPro" id="IPR027417">
    <property type="entry name" value="P-loop_NTPase"/>
</dbReference>
<dbReference type="Gene3D" id="1.10.10.60">
    <property type="entry name" value="Homeodomain-like"/>
    <property type="match status" value="2"/>
</dbReference>
<feature type="domain" description="Myb-like" evidence="3">
    <location>
        <begin position="1142"/>
        <end position="1216"/>
    </location>
</feature>
<evidence type="ECO:0000256" key="1">
    <source>
        <dbReference type="SAM" id="MobiDB-lite"/>
    </source>
</evidence>